<keyword evidence="3" id="KW-1185">Reference proteome</keyword>
<protein>
    <submittedName>
        <fullName evidence="2">Heterokaryon incompatibility protein-domain-containing protein</fullName>
    </submittedName>
</protein>
<sequence>QDGLVAFHQRGSPAPALFAPKIISPRFDFAKAKTWLGHCTRNHKRQHKRLSSTNEHPVNISLIDCLAMEVIAPPKEGSHPYAALSYVWGAAPSALSSFFSPRKPMPTEATGTPSLVFSKLPSTIRDAIQVTLALGFCYLWVDLFCIDQSDAAKHEQIKQMDMIYQSAEVTIIAAAGRDPTHGLPGVSRDRLPQPQCSIGNIELLSTMPHPHTAIRSSVWDTRGWTYQEAVLSRRRLVFTDQQVYYECNSMNCHESLESNLDSLHLPNKSKFRGFLQAGMFGRDEHHKYGAFEDTSASRPTRNFARFQSMVEQYSARHLTFEEDTFNAFVGIAEHLRQSVNQIWGVPLRLCQSAEETERFFVDGLTWSHVPPSITTHSPPIPPRRRELFKCPSWSWCGWTGPIEFTKGLTLSKWQSIFDSHASVALERDDGIEFPLSEYLESTKTEPQYACGPEVIRLRALVVLPSAFKTDTSGCLTAFGGHHVEVDNSTHPVLGKRKRLCVFLGVRMLPSYFLILDPHDGFWRRVGLMKIRDFYALSSSKTERSR</sequence>
<dbReference type="AlphaFoldDB" id="A0A9P8V1X5"/>
<gene>
    <name evidence="2" type="ORF">F5X68DRAFT_143249</name>
</gene>
<dbReference type="Pfam" id="PF06985">
    <property type="entry name" value="HET"/>
    <property type="match status" value="1"/>
</dbReference>
<dbReference type="Proteomes" id="UP000770015">
    <property type="component" value="Unassembled WGS sequence"/>
</dbReference>
<dbReference type="InterPro" id="IPR010730">
    <property type="entry name" value="HET"/>
</dbReference>
<feature type="non-terminal residue" evidence="2">
    <location>
        <position position="1"/>
    </location>
</feature>
<accession>A0A9P8V1X5</accession>
<dbReference type="EMBL" id="JAGSXJ010000036">
    <property type="protein sequence ID" value="KAH6666539.1"/>
    <property type="molecule type" value="Genomic_DNA"/>
</dbReference>
<dbReference type="PANTHER" id="PTHR33112">
    <property type="entry name" value="DOMAIN PROTEIN, PUTATIVE-RELATED"/>
    <property type="match status" value="1"/>
</dbReference>
<feature type="domain" description="Heterokaryon incompatibility" evidence="1">
    <location>
        <begin position="81"/>
        <end position="228"/>
    </location>
</feature>
<organism evidence="2 3">
    <name type="scientific">Plectosphaerella plurivora</name>
    <dbReference type="NCBI Taxonomy" id="936078"/>
    <lineage>
        <taxon>Eukaryota</taxon>
        <taxon>Fungi</taxon>
        <taxon>Dikarya</taxon>
        <taxon>Ascomycota</taxon>
        <taxon>Pezizomycotina</taxon>
        <taxon>Sordariomycetes</taxon>
        <taxon>Hypocreomycetidae</taxon>
        <taxon>Glomerellales</taxon>
        <taxon>Plectosphaerellaceae</taxon>
        <taxon>Plectosphaerella</taxon>
    </lineage>
</organism>
<comment type="caution">
    <text evidence="2">The sequence shown here is derived from an EMBL/GenBank/DDBJ whole genome shotgun (WGS) entry which is preliminary data.</text>
</comment>
<name>A0A9P8V1X5_9PEZI</name>
<evidence type="ECO:0000313" key="3">
    <source>
        <dbReference type="Proteomes" id="UP000770015"/>
    </source>
</evidence>
<dbReference type="OrthoDB" id="5428863at2759"/>
<dbReference type="PANTHER" id="PTHR33112:SF1">
    <property type="entry name" value="HETEROKARYON INCOMPATIBILITY DOMAIN-CONTAINING PROTEIN"/>
    <property type="match status" value="1"/>
</dbReference>
<evidence type="ECO:0000313" key="2">
    <source>
        <dbReference type="EMBL" id="KAH6666539.1"/>
    </source>
</evidence>
<evidence type="ECO:0000259" key="1">
    <source>
        <dbReference type="Pfam" id="PF06985"/>
    </source>
</evidence>
<reference evidence="2" key="1">
    <citation type="journal article" date="2021" name="Nat. Commun.">
        <title>Genetic determinants of endophytism in the Arabidopsis root mycobiome.</title>
        <authorList>
            <person name="Mesny F."/>
            <person name="Miyauchi S."/>
            <person name="Thiergart T."/>
            <person name="Pickel B."/>
            <person name="Atanasova L."/>
            <person name="Karlsson M."/>
            <person name="Huettel B."/>
            <person name="Barry K.W."/>
            <person name="Haridas S."/>
            <person name="Chen C."/>
            <person name="Bauer D."/>
            <person name="Andreopoulos W."/>
            <person name="Pangilinan J."/>
            <person name="LaButti K."/>
            <person name="Riley R."/>
            <person name="Lipzen A."/>
            <person name="Clum A."/>
            <person name="Drula E."/>
            <person name="Henrissat B."/>
            <person name="Kohler A."/>
            <person name="Grigoriev I.V."/>
            <person name="Martin F.M."/>
            <person name="Hacquard S."/>
        </authorList>
    </citation>
    <scope>NUCLEOTIDE SEQUENCE</scope>
    <source>
        <strain evidence="2">MPI-SDFR-AT-0117</strain>
    </source>
</reference>
<proteinExistence type="predicted"/>